<evidence type="ECO:0000256" key="1">
    <source>
        <dbReference type="SAM" id="Phobius"/>
    </source>
</evidence>
<dbReference type="EMBL" id="CP014244">
    <property type="protein sequence ID" value="AMD20429.1"/>
    <property type="molecule type" value="Genomic_DNA"/>
</dbReference>
<sequence length="53" mass="6063">MSFFHNNPLIELCHRITHKPMSIVMWLFTGLVVASTFSVMLTMPAPRDGDEQD</sequence>
<name>A0A0X8HS25_9SACH</name>
<dbReference type="RefSeq" id="XP_017987425.1">
    <property type="nucleotide sequence ID" value="XM_018131997.1"/>
</dbReference>
<feature type="transmembrane region" description="Helical" evidence="1">
    <location>
        <begin position="21"/>
        <end position="43"/>
    </location>
</feature>
<dbReference type="AlphaFoldDB" id="A0A0X8HS25"/>
<proteinExistence type="predicted"/>
<gene>
    <name evidence="2" type="ORF">AW171_hschr42322</name>
</gene>
<accession>A0A0X8HS25</accession>
<keyword evidence="1" id="KW-0472">Membrane</keyword>
<evidence type="ECO:0000313" key="3">
    <source>
        <dbReference type="Proteomes" id="UP000243052"/>
    </source>
</evidence>
<dbReference type="GeneID" id="28723675"/>
<reference evidence="2 3" key="1">
    <citation type="submission" date="2016-01" db="EMBL/GenBank/DDBJ databases">
        <title>Genome sequence of the yeast Holleya sinecauda.</title>
        <authorList>
            <person name="Dietrich F.S."/>
        </authorList>
    </citation>
    <scope>NUCLEOTIDE SEQUENCE [LARGE SCALE GENOMIC DNA]</scope>
    <source>
        <strain evidence="2 3">ATCC 58844</strain>
    </source>
</reference>
<evidence type="ECO:0000313" key="2">
    <source>
        <dbReference type="EMBL" id="AMD20429.1"/>
    </source>
</evidence>
<organism evidence="2 3">
    <name type="scientific">Eremothecium sinecaudum</name>
    <dbReference type="NCBI Taxonomy" id="45286"/>
    <lineage>
        <taxon>Eukaryota</taxon>
        <taxon>Fungi</taxon>
        <taxon>Dikarya</taxon>
        <taxon>Ascomycota</taxon>
        <taxon>Saccharomycotina</taxon>
        <taxon>Saccharomycetes</taxon>
        <taxon>Saccharomycetales</taxon>
        <taxon>Saccharomycetaceae</taxon>
        <taxon>Eremothecium</taxon>
    </lineage>
</organism>
<keyword evidence="1" id="KW-1133">Transmembrane helix</keyword>
<dbReference type="OrthoDB" id="4030176at2759"/>
<dbReference type="Proteomes" id="UP000243052">
    <property type="component" value="Chromosome iv"/>
</dbReference>
<keyword evidence="3" id="KW-1185">Reference proteome</keyword>
<protein>
    <submittedName>
        <fullName evidence="2">HDL315Wp</fullName>
    </submittedName>
</protein>
<keyword evidence="1" id="KW-0812">Transmembrane</keyword>